<keyword evidence="1" id="KW-0479">Metal-binding</keyword>
<dbReference type="OrthoDB" id="1711136at2759"/>
<evidence type="ECO:0000256" key="2">
    <source>
        <dbReference type="ARBA" id="ARBA00022771"/>
    </source>
</evidence>
<dbReference type="CDD" id="cd16649">
    <property type="entry name" value="mRING-HC-C3HC5_CGRF1-like"/>
    <property type="match status" value="1"/>
</dbReference>
<dbReference type="InterPro" id="IPR013083">
    <property type="entry name" value="Znf_RING/FYVE/PHD"/>
</dbReference>
<dbReference type="Proteomes" id="UP000515123">
    <property type="component" value="Linkage group 7"/>
</dbReference>
<evidence type="ECO:0000256" key="6">
    <source>
        <dbReference type="SAM" id="MobiDB-lite"/>
    </source>
</evidence>
<dbReference type="PANTHER" id="PTHR42647">
    <property type="entry name" value="SBP (S-RIBONUCLEASE BINDING PROTEIN) FAMILY PROTEIN"/>
    <property type="match status" value="1"/>
</dbReference>
<proteinExistence type="predicted"/>
<dbReference type="GeneID" id="109712726"/>
<keyword evidence="3" id="KW-0862">Zinc</keyword>
<organism evidence="8 9">
    <name type="scientific">Ananas comosus</name>
    <name type="common">Pineapple</name>
    <name type="synonym">Ananas ananas</name>
    <dbReference type="NCBI Taxonomy" id="4615"/>
    <lineage>
        <taxon>Eukaryota</taxon>
        <taxon>Viridiplantae</taxon>
        <taxon>Streptophyta</taxon>
        <taxon>Embryophyta</taxon>
        <taxon>Tracheophyta</taxon>
        <taxon>Spermatophyta</taxon>
        <taxon>Magnoliopsida</taxon>
        <taxon>Liliopsida</taxon>
        <taxon>Poales</taxon>
        <taxon>Bromeliaceae</taxon>
        <taxon>Bromelioideae</taxon>
        <taxon>Ananas</taxon>
    </lineage>
</organism>
<dbReference type="PANTHER" id="PTHR42647:SF12">
    <property type="entry name" value="BOI-RELATED E3 UBIQUITIN-PROTEIN LIGASE 2-RELATED"/>
    <property type="match status" value="1"/>
</dbReference>
<evidence type="ECO:0000313" key="9">
    <source>
        <dbReference type="RefSeq" id="XP_020092057.1"/>
    </source>
</evidence>
<evidence type="ECO:0000256" key="1">
    <source>
        <dbReference type="ARBA" id="ARBA00022723"/>
    </source>
</evidence>
<dbReference type="GO" id="GO:0043067">
    <property type="term" value="P:regulation of programmed cell death"/>
    <property type="evidence" value="ECO:0007669"/>
    <property type="project" value="TreeGrafter"/>
</dbReference>
<dbReference type="PROSITE" id="PS50089">
    <property type="entry name" value="ZF_RING_2"/>
    <property type="match status" value="1"/>
</dbReference>
<feature type="coiled-coil region" evidence="5">
    <location>
        <begin position="252"/>
        <end position="282"/>
    </location>
</feature>
<keyword evidence="5" id="KW-0175">Coiled coil</keyword>
<reference evidence="8" key="1">
    <citation type="journal article" date="2015" name="Nat. Genet.">
        <title>The pineapple genome and the evolution of CAM photosynthesis.</title>
        <authorList>
            <person name="Ming R."/>
            <person name="VanBuren R."/>
            <person name="Wai C.M."/>
            <person name="Tang H."/>
            <person name="Schatz M.C."/>
            <person name="Bowers J.E."/>
            <person name="Lyons E."/>
            <person name="Wang M.L."/>
            <person name="Chen J."/>
            <person name="Biggers E."/>
            <person name="Zhang J."/>
            <person name="Huang L."/>
            <person name="Zhang L."/>
            <person name="Miao W."/>
            <person name="Zhang J."/>
            <person name="Ye Z."/>
            <person name="Miao C."/>
            <person name="Lin Z."/>
            <person name="Wang H."/>
            <person name="Zhou H."/>
            <person name="Yim W.C."/>
            <person name="Priest H.D."/>
            <person name="Zheng C."/>
            <person name="Woodhouse M."/>
            <person name="Edger P.P."/>
            <person name="Guyot R."/>
            <person name="Guo H.B."/>
            <person name="Guo H."/>
            <person name="Zheng G."/>
            <person name="Singh R."/>
            <person name="Sharma A."/>
            <person name="Min X."/>
            <person name="Zheng Y."/>
            <person name="Lee H."/>
            <person name="Gurtowski J."/>
            <person name="Sedlazeck F.J."/>
            <person name="Harkess A."/>
            <person name="McKain M.R."/>
            <person name="Liao Z."/>
            <person name="Fang J."/>
            <person name="Liu J."/>
            <person name="Zhang X."/>
            <person name="Zhang Q."/>
            <person name="Hu W."/>
            <person name="Qin Y."/>
            <person name="Wang K."/>
            <person name="Chen L.Y."/>
            <person name="Shirley N."/>
            <person name="Lin Y.R."/>
            <person name="Liu L.Y."/>
            <person name="Hernandez A.G."/>
            <person name="Wright C.L."/>
            <person name="Bulone V."/>
            <person name="Tuskan G.A."/>
            <person name="Heath K."/>
            <person name="Zee F."/>
            <person name="Moore P.H."/>
            <person name="Sunkar R."/>
            <person name="Leebens-Mack J.H."/>
            <person name="Mockler T."/>
            <person name="Bennetzen J.L."/>
            <person name="Freeling M."/>
            <person name="Sankoff D."/>
            <person name="Paterson A.H."/>
            <person name="Zhu X."/>
            <person name="Yang X."/>
            <person name="Smith J.A."/>
            <person name="Cushman J.C."/>
            <person name="Paull R.E."/>
            <person name="Yu Q."/>
        </authorList>
    </citation>
    <scope>NUCLEOTIDE SEQUENCE [LARGE SCALE GENOMIC DNA]</scope>
    <source>
        <strain evidence="8">cv. F153</strain>
    </source>
</reference>
<keyword evidence="2 4" id="KW-0863">Zinc-finger</keyword>
<name>A0A6P5F8X5_ANACO</name>
<dbReference type="RefSeq" id="XP_020092057.1">
    <property type="nucleotide sequence ID" value="XM_020236468.1"/>
</dbReference>
<gene>
    <name evidence="9" type="primary">LOC109712726</name>
</gene>
<reference evidence="9" key="2">
    <citation type="submission" date="2025-08" db="UniProtKB">
        <authorList>
            <consortium name="RefSeq"/>
        </authorList>
    </citation>
    <scope>IDENTIFICATION</scope>
    <source>
        <tissue evidence="9">Leaf</tissue>
    </source>
</reference>
<evidence type="ECO:0000259" key="7">
    <source>
        <dbReference type="PROSITE" id="PS50089"/>
    </source>
</evidence>
<feature type="region of interest" description="Disordered" evidence="6">
    <location>
        <begin position="33"/>
        <end position="55"/>
    </location>
</feature>
<dbReference type="GO" id="GO:0004842">
    <property type="term" value="F:ubiquitin-protein transferase activity"/>
    <property type="evidence" value="ECO:0007669"/>
    <property type="project" value="TreeGrafter"/>
</dbReference>
<evidence type="ECO:0000256" key="5">
    <source>
        <dbReference type="SAM" id="Coils"/>
    </source>
</evidence>
<keyword evidence="8" id="KW-1185">Reference proteome</keyword>
<evidence type="ECO:0000256" key="3">
    <source>
        <dbReference type="ARBA" id="ARBA00022833"/>
    </source>
</evidence>
<dbReference type="AlphaFoldDB" id="A0A6P5F8X5"/>
<feature type="compositionally biased region" description="Basic residues" evidence="6">
    <location>
        <begin position="36"/>
        <end position="49"/>
    </location>
</feature>
<evidence type="ECO:0000313" key="8">
    <source>
        <dbReference type="Proteomes" id="UP000515123"/>
    </source>
</evidence>
<dbReference type="InterPro" id="IPR001841">
    <property type="entry name" value="Znf_RING"/>
</dbReference>
<evidence type="ECO:0000256" key="4">
    <source>
        <dbReference type="PROSITE-ProRule" id="PRU00175"/>
    </source>
</evidence>
<dbReference type="Gene3D" id="3.30.40.10">
    <property type="entry name" value="Zinc/RING finger domain, C3HC4 (zinc finger)"/>
    <property type="match status" value="1"/>
</dbReference>
<dbReference type="GO" id="GO:0008270">
    <property type="term" value="F:zinc ion binding"/>
    <property type="evidence" value="ECO:0007669"/>
    <property type="project" value="UniProtKB-KW"/>
</dbReference>
<feature type="domain" description="RING-type" evidence="7">
    <location>
        <begin position="371"/>
        <end position="406"/>
    </location>
</feature>
<accession>A0A6P5F8X5</accession>
<protein>
    <submittedName>
        <fullName evidence="9">Probable BOI-related E3 ubiquitin-protein ligase 3</fullName>
    </submittedName>
</protein>
<sequence length="418" mass="45483">MVGVDGGNNGAMVIVLLKKRGIHAPLDMLLDGLEKKGKKRKRERTQKRPTTHDTEIASLKWQLKPTIFTSSPPNSSKTGTNFIPTACCSSSRSTSRSSLYHRNPLLVKPPPPNFSHSLVIFFYLKKHEQAIADAAENRSNLSIPHRPRRPLVSSAAAAAAAALYVPFYNPAAAAAPRAASPSTISPRGPALAILSRKRPRDSTPPVSFLGEDISALVHHQMLDVDRLILYHAAKVRAELIERRGRFARQVLAAAEEGLAKRLKAKEEEMERMTKLNWALEEKVKSLCVENQIWRDLAQSNEAAANVLRTNLEQVLAAQSRIKPHENDDAAAAAAEDAESCCCGGNYASDADADADAEEARNQRASRQRRACRSCGEGEPTVLILPCRHLCLCAMCAPAVDACPVCKSAKNGSMSVNMS</sequence>
<dbReference type="Pfam" id="PF13920">
    <property type="entry name" value="zf-C3HC4_3"/>
    <property type="match status" value="1"/>
</dbReference>